<evidence type="ECO:0000313" key="2">
    <source>
        <dbReference type="EMBL" id="SDR23264.1"/>
    </source>
</evidence>
<dbReference type="EMBL" id="FNLF01000002">
    <property type="protein sequence ID" value="SDR23264.1"/>
    <property type="molecule type" value="Genomic_DNA"/>
</dbReference>
<evidence type="ECO:0000313" key="3">
    <source>
        <dbReference type="Proteomes" id="UP000183053"/>
    </source>
</evidence>
<dbReference type="Proteomes" id="UP000183053">
    <property type="component" value="Unassembled WGS sequence"/>
</dbReference>
<feature type="transmembrane region" description="Helical" evidence="1">
    <location>
        <begin position="48"/>
        <end position="67"/>
    </location>
</feature>
<keyword evidence="1" id="KW-0472">Membrane</keyword>
<sequence>MAGKELDPARKQAALDVVKQHPGMVAAMAAPAVIIVAVGWVFGGAGVGLLLLVAFGVLGAVGLSRLLRAR</sequence>
<name>A0A1H1HCR7_9ACTN</name>
<dbReference type="RefSeq" id="WP_068527960.1">
    <property type="nucleotide sequence ID" value="NZ_AP025457.1"/>
</dbReference>
<dbReference type="AlphaFoldDB" id="A0A1H1HCR7"/>
<keyword evidence="1" id="KW-0812">Transmembrane</keyword>
<keyword evidence="3" id="KW-1185">Reference proteome</keyword>
<protein>
    <submittedName>
        <fullName evidence="2">Uncharacterized protein</fullName>
    </submittedName>
</protein>
<dbReference type="STRING" id="47312.SAMN04489765_4047"/>
<reference evidence="3" key="1">
    <citation type="submission" date="2016-10" db="EMBL/GenBank/DDBJ databases">
        <authorList>
            <person name="Varghese N."/>
            <person name="Submissions S."/>
        </authorList>
    </citation>
    <scope>NUCLEOTIDE SEQUENCE [LARGE SCALE GENOMIC DNA]</scope>
    <source>
        <strain evidence="3">DSM 44142</strain>
    </source>
</reference>
<accession>A0A1H1HCR7</accession>
<evidence type="ECO:0000256" key="1">
    <source>
        <dbReference type="SAM" id="Phobius"/>
    </source>
</evidence>
<proteinExistence type="predicted"/>
<feature type="transmembrane region" description="Helical" evidence="1">
    <location>
        <begin position="21"/>
        <end position="42"/>
    </location>
</feature>
<gene>
    <name evidence="2" type="ORF">SAMN04489765_4047</name>
</gene>
<organism evidence="2 3">
    <name type="scientific">Tsukamurella pulmonis</name>
    <dbReference type="NCBI Taxonomy" id="47312"/>
    <lineage>
        <taxon>Bacteria</taxon>
        <taxon>Bacillati</taxon>
        <taxon>Actinomycetota</taxon>
        <taxon>Actinomycetes</taxon>
        <taxon>Mycobacteriales</taxon>
        <taxon>Tsukamurellaceae</taxon>
        <taxon>Tsukamurella</taxon>
    </lineage>
</organism>
<keyword evidence="1" id="KW-1133">Transmembrane helix</keyword>